<evidence type="ECO:0000313" key="6">
    <source>
        <dbReference type="Proteomes" id="UP000326921"/>
    </source>
</evidence>
<dbReference type="GO" id="GO:0032259">
    <property type="term" value="P:methylation"/>
    <property type="evidence" value="ECO:0007669"/>
    <property type="project" value="UniProtKB-KW"/>
</dbReference>
<dbReference type="PROSITE" id="PS51585">
    <property type="entry name" value="SAM_MT_TPMT"/>
    <property type="match status" value="1"/>
</dbReference>
<keyword evidence="3 5" id="KW-0808">Transferase</keyword>
<name>A0A5Q0Q6U3_9SPHI</name>
<evidence type="ECO:0000313" key="5">
    <source>
        <dbReference type="EMBL" id="QGA25787.1"/>
    </source>
</evidence>
<evidence type="ECO:0000256" key="3">
    <source>
        <dbReference type="ARBA" id="ARBA00022679"/>
    </source>
</evidence>
<dbReference type="Gene3D" id="3.40.50.150">
    <property type="entry name" value="Vaccinia Virus protein VP39"/>
    <property type="match status" value="1"/>
</dbReference>
<dbReference type="InterPro" id="IPR029063">
    <property type="entry name" value="SAM-dependent_MTases_sf"/>
</dbReference>
<gene>
    <name evidence="5" type="ORF">GFH32_05390</name>
</gene>
<dbReference type="SUPFAM" id="SSF53335">
    <property type="entry name" value="S-adenosyl-L-methionine-dependent methyltransferases"/>
    <property type="match status" value="1"/>
</dbReference>
<evidence type="ECO:0000256" key="4">
    <source>
        <dbReference type="ARBA" id="ARBA00022691"/>
    </source>
</evidence>
<organism evidence="5 6">
    <name type="scientific">Sphingobacterium zhuxiongii</name>
    <dbReference type="NCBI Taxonomy" id="2662364"/>
    <lineage>
        <taxon>Bacteria</taxon>
        <taxon>Pseudomonadati</taxon>
        <taxon>Bacteroidota</taxon>
        <taxon>Sphingobacteriia</taxon>
        <taxon>Sphingobacteriales</taxon>
        <taxon>Sphingobacteriaceae</taxon>
        <taxon>Sphingobacterium</taxon>
    </lineage>
</organism>
<dbReference type="RefSeq" id="WP_153510109.1">
    <property type="nucleotide sequence ID" value="NZ_CP045652.1"/>
</dbReference>
<keyword evidence="6" id="KW-1185">Reference proteome</keyword>
<dbReference type="CDD" id="cd02440">
    <property type="entry name" value="AdoMet_MTases"/>
    <property type="match status" value="1"/>
</dbReference>
<dbReference type="InterPro" id="IPR008854">
    <property type="entry name" value="TPMT"/>
</dbReference>
<evidence type="ECO:0000256" key="2">
    <source>
        <dbReference type="ARBA" id="ARBA00022603"/>
    </source>
</evidence>
<dbReference type="EMBL" id="CP045652">
    <property type="protein sequence ID" value="QGA25787.1"/>
    <property type="molecule type" value="Genomic_DNA"/>
</dbReference>
<reference evidence="5 6" key="1">
    <citation type="submission" date="2019-10" db="EMBL/GenBank/DDBJ databases">
        <authorList>
            <person name="Dong K."/>
        </authorList>
    </citation>
    <scope>NUCLEOTIDE SEQUENCE [LARGE SCALE GENOMIC DNA]</scope>
    <source>
        <strain evidence="6">dk4302</strain>
    </source>
</reference>
<dbReference type="PANTHER" id="PTHR32183">
    <property type="match status" value="1"/>
</dbReference>
<dbReference type="GO" id="GO:0008757">
    <property type="term" value="F:S-adenosylmethionine-dependent methyltransferase activity"/>
    <property type="evidence" value="ECO:0007669"/>
    <property type="project" value="InterPro"/>
</dbReference>
<accession>A0A5Q0Q6U3</accession>
<sequence length="202" mass="22996">MERNKTLLNPESTQSFWNTRWENKQTGWDIGYAAPAISKYIDSITDKNIKILIPGCGNAYEASYLLEKGFTNVTLIDIAPIAVLNARNKFKDHPEVSIIEGDFFELEAQFDLIIEQTFFCAIDPSLRPQYIQKMASLLVPQGRLVGLLFNTDFEKEGPPFGGHIAEYHPAFSAYFDIHKMEESYNSIKPRAGSELFINLQKH</sequence>
<dbReference type="Proteomes" id="UP000326921">
    <property type="component" value="Chromosome"/>
</dbReference>
<proteinExistence type="predicted"/>
<keyword evidence="4" id="KW-0949">S-adenosyl-L-methionine</keyword>
<dbReference type="AlphaFoldDB" id="A0A5Q0Q6U3"/>
<protein>
    <submittedName>
        <fullName evidence="5">Methyltransferase domain-containing protein</fullName>
    </submittedName>
</protein>
<dbReference type="Pfam" id="PF05724">
    <property type="entry name" value="TPMT"/>
    <property type="match status" value="1"/>
</dbReference>
<evidence type="ECO:0000256" key="1">
    <source>
        <dbReference type="ARBA" id="ARBA00022553"/>
    </source>
</evidence>
<dbReference type="KEGG" id="sphe:GFH32_05390"/>
<keyword evidence="1" id="KW-0597">Phosphoprotein</keyword>
<keyword evidence="2 5" id="KW-0489">Methyltransferase</keyword>
<dbReference type="PANTHER" id="PTHR32183:SF11">
    <property type="entry name" value="THIOL METHYLTRANSFERASE 2-RELATED"/>
    <property type="match status" value="1"/>
</dbReference>